<dbReference type="AlphaFoldDB" id="H8KLN1"/>
<gene>
    <name evidence="3" type="ordered locus">Solca_4195</name>
</gene>
<proteinExistence type="predicted"/>
<dbReference type="KEGG" id="scn:Solca_4195"/>
<reference evidence="3" key="1">
    <citation type="submission" date="2012-02" db="EMBL/GenBank/DDBJ databases">
        <title>The complete genome of Solitalea canadensis DSM 3403.</title>
        <authorList>
            <consortium name="US DOE Joint Genome Institute (JGI-PGF)"/>
            <person name="Lucas S."/>
            <person name="Copeland A."/>
            <person name="Lapidus A."/>
            <person name="Glavina del Rio T."/>
            <person name="Dalin E."/>
            <person name="Tice H."/>
            <person name="Bruce D."/>
            <person name="Goodwin L."/>
            <person name="Pitluck S."/>
            <person name="Peters L."/>
            <person name="Ovchinnikova G."/>
            <person name="Lu M."/>
            <person name="Kyrpides N."/>
            <person name="Mavromatis K."/>
            <person name="Ivanova N."/>
            <person name="Brettin T."/>
            <person name="Detter J.C."/>
            <person name="Han C."/>
            <person name="Larimer F."/>
            <person name="Land M."/>
            <person name="Hauser L."/>
            <person name="Markowitz V."/>
            <person name="Cheng J.-F."/>
            <person name="Hugenholtz P."/>
            <person name="Woyke T."/>
            <person name="Wu D."/>
            <person name="Spring S."/>
            <person name="Schroeder M."/>
            <person name="Kopitz M."/>
            <person name="Brambilla E."/>
            <person name="Klenk H.-P."/>
            <person name="Eisen J.A."/>
        </authorList>
    </citation>
    <scope>NUCLEOTIDE SEQUENCE</scope>
    <source>
        <strain evidence="3">DSM 3403</strain>
    </source>
</reference>
<evidence type="ECO:0000313" key="4">
    <source>
        <dbReference type="Proteomes" id="UP000007590"/>
    </source>
</evidence>
<dbReference type="RefSeq" id="WP_014682407.1">
    <property type="nucleotide sequence ID" value="NC_017770.1"/>
</dbReference>
<dbReference type="EMBL" id="CP003349">
    <property type="protein sequence ID" value="AFD09185.1"/>
    <property type="molecule type" value="Genomic_DNA"/>
</dbReference>
<name>H8KLN1_SOLCM</name>
<keyword evidence="4" id="KW-1185">Reference proteome</keyword>
<dbReference type="PROSITE" id="PS51257">
    <property type="entry name" value="PROKAR_LIPOPROTEIN"/>
    <property type="match status" value="1"/>
</dbReference>
<dbReference type="STRING" id="929556.Solca_4195"/>
<accession>H8KLN1</accession>
<evidence type="ECO:0000313" key="3">
    <source>
        <dbReference type="EMBL" id="AFD09185.1"/>
    </source>
</evidence>
<dbReference type="InterPro" id="IPR012640">
    <property type="entry name" value="Membr_lipoprot_lipid_attach_CS"/>
</dbReference>
<keyword evidence="2" id="KW-0732">Signal</keyword>
<dbReference type="OrthoDB" id="9892154at2"/>
<protein>
    <recommendedName>
        <fullName evidence="1">Type IV secretion system putative lipoprotein virB7</fullName>
    </recommendedName>
</protein>
<dbReference type="Proteomes" id="UP000007590">
    <property type="component" value="Chromosome"/>
</dbReference>
<evidence type="ECO:0000256" key="1">
    <source>
        <dbReference type="ARBA" id="ARBA00017922"/>
    </source>
</evidence>
<dbReference type="Pfam" id="PF08139">
    <property type="entry name" value="LPAM_1"/>
    <property type="match status" value="1"/>
</dbReference>
<organism evidence="3 4">
    <name type="scientific">Solitalea canadensis (strain ATCC 29591 / DSM 3403 / JCM 21819 / LMG 8368 / NBRC 15130 / NCIMB 12057 / USAM 9D)</name>
    <name type="common">Flexibacter canadensis</name>
    <dbReference type="NCBI Taxonomy" id="929556"/>
    <lineage>
        <taxon>Bacteria</taxon>
        <taxon>Pseudomonadati</taxon>
        <taxon>Bacteroidota</taxon>
        <taxon>Sphingobacteriia</taxon>
        <taxon>Sphingobacteriales</taxon>
        <taxon>Sphingobacteriaceae</taxon>
        <taxon>Solitalea</taxon>
    </lineage>
</organism>
<evidence type="ECO:0000256" key="2">
    <source>
        <dbReference type="ARBA" id="ARBA00022729"/>
    </source>
</evidence>
<dbReference type="HOGENOM" id="CLU_2071573_0_0_10"/>
<sequence>MKKNILYILIALILAGCYGQDCNKENIRIQKLSYNFKITKKYKEDHQGVIEGIDSLGKIQKFQYTSFFYLDDLAQPGDSFQKDSTNFIFILRKEKIKYSFKWDCTTSGVLLQTDTLHK</sequence>